<evidence type="ECO:0000313" key="7">
    <source>
        <dbReference type="Proteomes" id="UP001634394"/>
    </source>
</evidence>
<dbReference type="Proteomes" id="UP001634394">
    <property type="component" value="Unassembled WGS sequence"/>
</dbReference>
<dbReference type="Gene3D" id="3.30.40.10">
    <property type="entry name" value="Zinc/RING finger domain, C3HC4 (zinc finger)"/>
    <property type="match status" value="1"/>
</dbReference>
<protein>
    <recommendedName>
        <fullName evidence="5">RING-type domain-containing protein</fullName>
    </recommendedName>
</protein>
<dbReference type="InterPro" id="IPR027370">
    <property type="entry name" value="Znf-RING_euk"/>
</dbReference>
<organism evidence="6 7">
    <name type="scientific">Sinanodonta woodiana</name>
    <name type="common">Chinese pond mussel</name>
    <name type="synonym">Anodonta woodiana</name>
    <dbReference type="NCBI Taxonomy" id="1069815"/>
    <lineage>
        <taxon>Eukaryota</taxon>
        <taxon>Metazoa</taxon>
        <taxon>Spiralia</taxon>
        <taxon>Lophotrochozoa</taxon>
        <taxon>Mollusca</taxon>
        <taxon>Bivalvia</taxon>
        <taxon>Autobranchia</taxon>
        <taxon>Heteroconchia</taxon>
        <taxon>Palaeoheterodonta</taxon>
        <taxon>Unionida</taxon>
        <taxon>Unionoidea</taxon>
        <taxon>Unionidae</taxon>
        <taxon>Unioninae</taxon>
        <taxon>Sinanodonta</taxon>
    </lineage>
</organism>
<dbReference type="SUPFAM" id="SSF50969">
    <property type="entry name" value="YVTN repeat-like/Quinoprotein amine dehydrogenase"/>
    <property type="match status" value="1"/>
</dbReference>
<dbReference type="GO" id="GO:0008270">
    <property type="term" value="F:zinc ion binding"/>
    <property type="evidence" value="ECO:0007669"/>
    <property type="project" value="UniProtKB-KW"/>
</dbReference>
<evidence type="ECO:0000256" key="4">
    <source>
        <dbReference type="PROSITE-ProRule" id="PRU00175"/>
    </source>
</evidence>
<gene>
    <name evidence="6" type="ORF">ACJMK2_031780</name>
</gene>
<comment type="caution">
    <text evidence="6">The sequence shown here is derived from an EMBL/GenBank/DDBJ whole genome shotgun (WGS) entry which is preliminary data.</text>
</comment>
<dbReference type="AlphaFoldDB" id="A0ABD3WZT3"/>
<accession>A0ABD3WZT3</accession>
<dbReference type="EMBL" id="JBJQND010000004">
    <property type="protein sequence ID" value="KAL3879484.1"/>
    <property type="molecule type" value="Genomic_DNA"/>
</dbReference>
<sequence>MASKEQTNQNNSFVCSICQQCLREPKELSCKHVVCRDCIHNYILNNARDYGFDCPCCQKMIQVADTSRPLAEWVDNIPTSYELIHKLQKMNVDEGDLCLKFCEICSGNLYDVKATKHCIKCNSFFCDECGDIHGLLNGSKEHILAFLDRNEDFKSDPLLSCELNALFNVRRNISKICSSGDNVMMPGENVPDKVRCLVTGACFLDDGCVVIVDRGNRKLKLFDACYHFLIAISIDAYDVVNLGHFLVALTCPNEKRMRFYNLHEHEFIETGDIETEDMCYGLCLMNDKIAVGCVGSVPNLKIVDNNGGLRTIRIRSGTLTFKVPYYITYHSSKNYFYVSDAESKCVKCLEADGNIVWERHIKDARGLSICCDYLLMARQEQCTVDIVNNEGQYLKSIISMKDGVHKPHAISVRSADDRILLLLSDDTDLVSVFTLENPMLKQAVNEYQHNIIKTSDPSITSHLTNSKKTMLCSIL</sequence>
<dbReference type="InterPro" id="IPR011042">
    <property type="entry name" value="6-blade_b-propeller_TolB-like"/>
</dbReference>
<evidence type="ECO:0000259" key="5">
    <source>
        <dbReference type="PROSITE" id="PS50089"/>
    </source>
</evidence>
<evidence type="ECO:0000256" key="2">
    <source>
        <dbReference type="ARBA" id="ARBA00022771"/>
    </source>
</evidence>
<keyword evidence="1" id="KW-0479">Metal-binding</keyword>
<name>A0ABD3WZT3_SINWO</name>
<dbReference type="SMART" id="SM00184">
    <property type="entry name" value="RING"/>
    <property type="match status" value="1"/>
</dbReference>
<keyword evidence="2 4" id="KW-0863">Zinc-finger</keyword>
<dbReference type="PROSITE" id="PS00518">
    <property type="entry name" value="ZF_RING_1"/>
    <property type="match status" value="1"/>
</dbReference>
<dbReference type="PANTHER" id="PTHR25462">
    <property type="entry name" value="BONUS, ISOFORM C-RELATED"/>
    <property type="match status" value="1"/>
</dbReference>
<dbReference type="InterPro" id="IPR013083">
    <property type="entry name" value="Znf_RING/FYVE/PHD"/>
</dbReference>
<keyword evidence="3" id="KW-0862">Zinc</keyword>
<dbReference type="InterPro" id="IPR001841">
    <property type="entry name" value="Znf_RING"/>
</dbReference>
<dbReference type="SUPFAM" id="SSF57850">
    <property type="entry name" value="RING/U-box"/>
    <property type="match status" value="1"/>
</dbReference>
<dbReference type="InterPro" id="IPR011044">
    <property type="entry name" value="Quino_amine_DH_bsu"/>
</dbReference>
<dbReference type="PROSITE" id="PS50089">
    <property type="entry name" value="ZF_RING_2"/>
    <property type="match status" value="1"/>
</dbReference>
<dbReference type="PANTHER" id="PTHR25462:SF296">
    <property type="entry name" value="MEIOTIC P26, ISOFORM F"/>
    <property type="match status" value="1"/>
</dbReference>
<dbReference type="Gene3D" id="2.120.10.30">
    <property type="entry name" value="TolB, C-terminal domain"/>
    <property type="match status" value="1"/>
</dbReference>
<evidence type="ECO:0000256" key="1">
    <source>
        <dbReference type="ARBA" id="ARBA00022723"/>
    </source>
</evidence>
<reference evidence="6 7" key="1">
    <citation type="submission" date="2024-11" db="EMBL/GenBank/DDBJ databases">
        <title>Chromosome-level genome assembly of the freshwater bivalve Anodonta woodiana.</title>
        <authorList>
            <person name="Chen X."/>
        </authorList>
    </citation>
    <scope>NUCLEOTIDE SEQUENCE [LARGE SCALE GENOMIC DNA]</scope>
    <source>
        <strain evidence="6">MN2024</strain>
        <tissue evidence="6">Gills</tissue>
    </source>
</reference>
<evidence type="ECO:0000256" key="3">
    <source>
        <dbReference type="ARBA" id="ARBA00022833"/>
    </source>
</evidence>
<feature type="domain" description="RING-type" evidence="5">
    <location>
        <begin position="15"/>
        <end position="58"/>
    </location>
</feature>
<proteinExistence type="predicted"/>
<keyword evidence="7" id="KW-1185">Reference proteome</keyword>
<dbReference type="InterPro" id="IPR017907">
    <property type="entry name" value="Znf_RING_CS"/>
</dbReference>
<dbReference type="InterPro" id="IPR047153">
    <property type="entry name" value="TRIM45/56/19-like"/>
</dbReference>
<dbReference type="Pfam" id="PF13445">
    <property type="entry name" value="zf-RING_UBOX"/>
    <property type="match status" value="1"/>
</dbReference>
<evidence type="ECO:0000313" key="6">
    <source>
        <dbReference type="EMBL" id="KAL3879484.1"/>
    </source>
</evidence>